<dbReference type="EC" id="5.2.1.8" evidence="7"/>
<evidence type="ECO:0000313" key="9">
    <source>
        <dbReference type="EMBL" id="KGD64475.1"/>
    </source>
</evidence>
<feature type="domain" description="PpiC" evidence="8">
    <location>
        <begin position="296"/>
        <end position="396"/>
    </location>
</feature>
<dbReference type="GO" id="GO:0051082">
    <property type="term" value="F:unfolded protein binding"/>
    <property type="evidence" value="ECO:0007669"/>
    <property type="project" value="UniProtKB-UniRule"/>
</dbReference>
<dbReference type="GO" id="GO:0042277">
    <property type="term" value="F:peptide binding"/>
    <property type="evidence" value="ECO:0007669"/>
    <property type="project" value="InterPro"/>
</dbReference>
<keyword evidence="6 7" id="KW-0413">Isomerase</keyword>
<evidence type="ECO:0000256" key="2">
    <source>
        <dbReference type="ARBA" id="ARBA00022737"/>
    </source>
</evidence>
<dbReference type="PROSITE" id="PS50198">
    <property type="entry name" value="PPIC_PPIASE_2"/>
    <property type="match status" value="2"/>
</dbReference>
<comment type="domain">
    <text evidence="7">The PPIase activity resides only in the second parvulin domain. The N-terminal region and the C-terminal tail are necessary and sufficient for the chaperone activity of SurA. The PPIase activity is dispensable for SurA to function as a chaperone. The N-terminal region and the C-terminal tail are also required for porin recognition.</text>
</comment>
<dbReference type="GO" id="GO:0043165">
    <property type="term" value="P:Gram-negative-bacterium-type cell outer membrane assembly"/>
    <property type="evidence" value="ECO:0007669"/>
    <property type="project" value="InterPro"/>
</dbReference>
<dbReference type="GO" id="GO:0003755">
    <property type="term" value="F:peptidyl-prolyl cis-trans isomerase activity"/>
    <property type="evidence" value="ECO:0007669"/>
    <property type="project" value="UniProtKB-UniRule"/>
</dbReference>
<dbReference type="HAMAP" id="MF_01183">
    <property type="entry name" value="Chaperone_SurA"/>
    <property type="match status" value="1"/>
</dbReference>
<evidence type="ECO:0000256" key="4">
    <source>
        <dbReference type="ARBA" id="ARBA00023110"/>
    </source>
</evidence>
<accession>A0A095UPM1</accession>
<keyword evidence="2 7" id="KW-0677">Repeat</keyword>
<dbReference type="Gene3D" id="3.10.50.40">
    <property type="match status" value="2"/>
</dbReference>
<evidence type="ECO:0000256" key="5">
    <source>
        <dbReference type="ARBA" id="ARBA00023186"/>
    </source>
</evidence>
<evidence type="ECO:0000259" key="8">
    <source>
        <dbReference type="PROSITE" id="PS50198"/>
    </source>
</evidence>
<dbReference type="Gene3D" id="1.10.4030.10">
    <property type="entry name" value="Porin chaperone SurA, peptide-binding domain"/>
    <property type="match status" value="1"/>
</dbReference>
<dbReference type="PANTHER" id="PTHR47637:SF1">
    <property type="entry name" value="CHAPERONE SURA"/>
    <property type="match status" value="1"/>
</dbReference>
<dbReference type="RefSeq" id="WP_035233048.1">
    <property type="nucleotide sequence ID" value="NZ_ARXV01000008.1"/>
</dbReference>
<proteinExistence type="inferred from homology"/>
<comment type="caution">
    <text evidence="9">The sequence shown here is derived from an EMBL/GenBank/DDBJ whole genome shotgun (WGS) entry which is preliminary data.</text>
</comment>
<dbReference type="InterPro" id="IPR023058">
    <property type="entry name" value="PPIase_PpiC_CS"/>
</dbReference>
<evidence type="ECO:0000256" key="7">
    <source>
        <dbReference type="HAMAP-Rule" id="MF_01183"/>
    </source>
</evidence>
<dbReference type="eggNOG" id="COG0760">
    <property type="taxonomic scope" value="Bacteria"/>
</dbReference>
<comment type="function">
    <text evidence="7">Chaperone involved in the correct folding and assembly of outer membrane proteins. Recognizes specific patterns of aromatic residues and the orientation of their side chains, which are found more frequently in integral outer membrane proteins. May act in both early periplasmic and late outer membrane-associated steps of protein maturation.</text>
</comment>
<dbReference type="Proteomes" id="UP000029444">
    <property type="component" value="Unassembled WGS sequence"/>
</dbReference>
<dbReference type="Pfam" id="PF09312">
    <property type="entry name" value="SurA_N"/>
    <property type="match status" value="1"/>
</dbReference>
<organism evidence="9 10">
    <name type="scientific">Alcanivorax nanhaiticus</name>
    <dbReference type="NCBI Taxonomy" id="1177154"/>
    <lineage>
        <taxon>Bacteria</taxon>
        <taxon>Pseudomonadati</taxon>
        <taxon>Pseudomonadota</taxon>
        <taxon>Gammaproteobacteria</taxon>
        <taxon>Oceanospirillales</taxon>
        <taxon>Alcanivoracaceae</taxon>
        <taxon>Alcanivorax</taxon>
    </lineage>
</organism>
<dbReference type="EMBL" id="ARXV01000008">
    <property type="protein sequence ID" value="KGD64475.1"/>
    <property type="molecule type" value="Genomic_DNA"/>
</dbReference>
<name>A0A095UPM1_9GAMM</name>
<evidence type="ECO:0000256" key="6">
    <source>
        <dbReference type="ARBA" id="ARBA00023235"/>
    </source>
</evidence>
<dbReference type="Pfam" id="PF00639">
    <property type="entry name" value="Rotamase"/>
    <property type="match status" value="1"/>
</dbReference>
<dbReference type="InterPro" id="IPR023034">
    <property type="entry name" value="PPIase_SurA"/>
</dbReference>
<dbReference type="PANTHER" id="PTHR47637">
    <property type="entry name" value="CHAPERONE SURA"/>
    <property type="match status" value="1"/>
</dbReference>
<dbReference type="InterPro" id="IPR000297">
    <property type="entry name" value="PPIase_PpiC"/>
</dbReference>
<keyword evidence="3 7" id="KW-0574">Periplasm</keyword>
<dbReference type="GO" id="GO:0006457">
    <property type="term" value="P:protein folding"/>
    <property type="evidence" value="ECO:0007669"/>
    <property type="project" value="UniProtKB-UniRule"/>
</dbReference>
<dbReference type="InterPro" id="IPR046357">
    <property type="entry name" value="PPIase_dom_sf"/>
</dbReference>
<dbReference type="AlphaFoldDB" id="A0A095UPM1"/>
<dbReference type="Pfam" id="PF13616">
    <property type="entry name" value="Rotamase_3"/>
    <property type="match status" value="1"/>
</dbReference>
<keyword evidence="10" id="KW-1185">Reference proteome</keyword>
<dbReference type="SUPFAM" id="SSF54534">
    <property type="entry name" value="FKBP-like"/>
    <property type="match status" value="2"/>
</dbReference>
<comment type="catalytic activity">
    <reaction evidence="7">
        <text>[protein]-peptidylproline (omega=180) = [protein]-peptidylproline (omega=0)</text>
        <dbReference type="Rhea" id="RHEA:16237"/>
        <dbReference type="Rhea" id="RHEA-COMP:10747"/>
        <dbReference type="Rhea" id="RHEA-COMP:10748"/>
        <dbReference type="ChEBI" id="CHEBI:83833"/>
        <dbReference type="ChEBI" id="CHEBI:83834"/>
        <dbReference type="EC" id="5.2.1.8"/>
    </reaction>
</comment>
<dbReference type="SUPFAM" id="SSF109998">
    <property type="entry name" value="Triger factor/SurA peptide-binding domain-like"/>
    <property type="match status" value="1"/>
</dbReference>
<evidence type="ECO:0000313" key="10">
    <source>
        <dbReference type="Proteomes" id="UP000029444"/>
    </source>
</evidence>
<dbReference type="PATRIC" id="fig|1177154.3.peg.2269"/>
<gene>
    <name evidence="7" type="primary">surA</name>
    <name evidence="9" type="ORF">Y5S_02230</name>
</gene>
<keyword evidence="1 7" id="KW-0732">Signal</keyword>
<evidence type="ECO:0000256" key="3">
    <source>
        <dbReference type="ARBA" id="ARBA00022764"/>
    </source>
</evidence>
<dbReference type="InterPro" id="IPR027304">
    <property type="entry name" value="Trigger_fact/SurA_dom_sf"/>
</dbReference>
<dbReference type="PROSITE" id="PS01096">
    <property type="entry name" value="PPIC_PPIASE_1"/>
    <property type="match status" value="1"/>
</dbReference>
<dbReference type="OrthoDB" id="14196at2"/>
<dbReference type="GO" id="GO:0050821">
    <property type="term" value="P:protein stabilization"/>
    <property type="evidence" value="ECO:0007669"/>
    <property type="project" value="InterPro"/>
</dbReference>
<keyword evidence="4 7" id="KW-0697">Rotamase</keyword>
<dbReference type="InterPro" id="IPR015391">
    <property type="entry name" value="SurA_N"/>
</dbReference>
<dbReference type="STRING" id="1177154.Y5S_02230"/>
<feature type="domain" description="PpiC" evidence="8">
    <location>
        <begin position="186"/>
        <end position="287"/>
    </location>
</feature>
<comment type="subcellular location">
    <subcellularLocation>
        <location evidence="7">Periplasm</location>
    </subcellularLocation>
    <text evidence="7">Is capable of associating with the outer membrane.</text>
</comment>
<dbReference type="InterPro" id="IPR050280">
    <property type="entry name" value="OMP_Chaperone_SurA"/>
</dbReference>
<protein>
    <recommendedName>
        <fullName evidence="7">Chaperone SurA</fullName>
    </recommendedName>
    <alternativeName>
        <fullName evidence="7">Peptidyl-prolyl cis-trans isomerase SurA</fullName>
        <shortName evidence="7">PPIase SurA</shortName>
        <ecNumber evidence="7">5.2.1.8</ecNumber>
    </alternativeName>
    <alternativeName>
        <fullName evidence="7">Rotamase SurA</fullName>
    </alternativeName>
</protein>
<reference evidence="9 10" key="1">
    <citation type="submission" date="2012-09" db="EMBL/GenBank/DDBJ databases">
        <title>Genome Sequence of alkane-degrading Bacterium Alcanivorax sp. 19-m-6.</title>
        <authorList>
            <person name="Lai Q."/>
            <person name="Shao Z."/>
        </authorList>
    </citation>
    <scope>NUCLEOTIDE SEQUENCE [LARGE SCALE GENOMIC DNA]</scope>
    <source>
        <strain evidence="9 10">19-m-6</strain>
    </source>
</reference>
<dbReference type="GO" id="GO:0030288">
    <property type="term" value="C:outer membrane-bounded periplasmic space"/>
    <property type="evidence" value="ECO:0007669"/>
    <property type="project" value="InterPro"/>
</dbReference>
<evidence type="ECO:0000256" key="1">
    <source>
        <dbReference type="ARBA" id="ARBA00022729"/>
    </source>
</evidence>
<keyword evidence="5 7" id="KW-0143">Chaperone</keyword>
<sequence>MNNGTLPASRSTLHTRPLRGLLMIVALCLPLLGQAKVEMLDRIVAVVNDGAIMASELDERINMIALQFQEKGQQLPPPAIMREQVLDRMILERLQLQLAKRGGIKVDEASLNQALAGIARQNNMTLEGFADALQQDGYDWPQFREQIREDMIISRLQQRSVASRIRVTDREVNRFLESEMGKQMFEEDFHLGHILVRVPAGASPEEVQAATSKTNDIETRLKQGEDFNQLATSLSDGPKALEGGDLGWRPAAQWPTLFSEAALGLEKGEISAPIRSGAGFHILKMMDRRGGAEKVVTQYQVRHILIKSDALTSSEQAQQQATRLHDEIADGSANFATLAAEYSDDPGSARNGGELGWVSRGEMVPEFEEMMLNTPQGELSPVFETQFGWHFLRVDAMRDADMSEEFRRMQAMQALQKRRFEEELETWVQEQRSEAYVDIRL</sequence>